<evidence type="ECO:0000313" key="3">
    <source>
        <dbReference type="Proteomes" id="UP000277212"/>
    </source>
</evidence>
<comment type="caution">
    <text evidence="2">The sequence shown here is derived from an EMBL/GenBank/DDBJ whole genome shotgun (WGS) entry which is preliminary data.</text>
</comment>
<evidence type="ECO:0000256" key="1">
    <source>
        <dbReference type="SAM" id="MobiDB-lite"/>
    </source>
</evidence>
<feature type="compositionally biased region" description="Low complexity" evidence="1">
    <location>
        <begin position="51"/>
        <end position="64"/>
    </location>
</feature>
<protein>
    <submittedName>
        <fullName evidence="2">Uncharacterized protein</fullName>
    </submittedName>
</protein>
<organism evidence="2 3">
    <name type="scientific">Fusarium kuroshium</name>
    <dbReference type="NCBI Taxonomy" id="2010991"/>
    <lineage>
        <taxon>Eukaryota</taxon>
        <taxon>Fungi</taxon>
        <taxon>Dikarya</taxon>
        <taxon>Ascomycota</taxon>
        <taxon>Pezizomycotina</taxon>
        <taxon>Sordariomycetes</taxon>
        <taxon>Hypocreomycetidae</taxon>
        <taxon>Hypocreales</taxon>
        <taxon>Nectriaceae</taxon>
        <taxon>Fusarium</taxon>
        <taxon>Fusarium solani species complex</taxon>
    </lineage>
</organism>
<evidence type="ECO:0000313" key="2">
    <source>
        <dbReference type="EMBL" id="RMJ00531.1"/>
    </source>
</evidence>
<feature type="region of interest" description="Disordered" evidence="1">
    <location>
        <begin position="27"/>
        <end position="67"/>
    </location>
</feature>
<name>A0A3M2R5R4_9HYPO</name>
<dbReference type="Proteomes" id="UP000277212">
    <property type="component" value="Unassembled WGS sequence"/>
</dbReference>
<gene>
    <name evidence="2" type="ORF">CDV36_015917</name>
</gene>
<accession>A0A3M2R5R4</accession>
<keyword evidence="3" id="KW-1185">Reference proteome</keyword>
<proteinExistence type="predicted"/>
<reference evidence="2 3" key="1">
    <citation type="submission" date="2017-06" db="EMBL/GenBank/DDBJ databases">
        <title>Comparative genomic analysis of Ambrosia Fusariam Clade fungi.</title>
        <authorList>
            <person name="Stajich J.E."/>
            <person name="Carrillo J."/>
            <person name="Kijimoto T."/>
            <person name="Eskalen A."/>
            <person name="O'Donnell K."/>
            <person name="Kasson M."/>
        </authorList>
    </citation>
    <scope>NUCLEOTIDE SEQUENCE [LARGE SCALE GENOMIC DNA]</scope>
    <source>
        <strain evidence="2">UCR3666</strain>
    </source>
</reference>
<dbReference type="AlphaFoldDB" id="A0A3M2R5R4"/>
<dbReference type="OrthoDB" id="10579158at2759"/>
<sequence>MTQDDSLAHRKVDLSNTGACRAVPGQVPARECTSPSEATLPKEGTGTCQPTSNVNSQTSNTTASIPNTRLQRSIHFARLPTTYRSYSISLRPINNITYLLIKTLAPLSCALRSLQPSHRI</sequence>
<dbReference type="EMBL" id="NKUJ01000700">
    <property type="protein sequence ID" value="RMJ00531.1"/>
    <property type="molecule type" value="Genomic_DNA"/>
</dbReference>